<gene>
    <name evidence="10" type="ORF">QV13_07425</name>
</gene>
<dbReference type="InterPro" id="IPR015422">
    <property type="entry name" value="PyrdxlP-dep_Trfase_small"/>
</dbReference>
<protein>
    <recommendedName>
        <fullName evidence="7">Aminotransferase</fullName>
        <ecNumber evidence="7">2.6.1.-</ecNumber>
    </recommendedName>
</protein>
<proteinExistence type="inferred from homology"/>
<evidence type="ECO:0000256" key="1">
    <source>
        <dbReference type="ARBA" id="ARBA00001933"/>
    </source>
</evidence>
<dbReference type="InterPro" id="IPR004839">
    <property type="entry name" value="Aminotransferase_I/II_large"/>
</dbReference>
<comment type="similarity">
    <text evidence="2 7">Belongs to the class-I pyridoxal-phosphate-dependent aminotransferase family.</text>
</comment>
<dbReference type="PRINTS" id="PR00799">
    <property type="entry name" value="TRANSAMINASE"/>
</dbReference>
<dbReference type="GO" id="GO:0005829">
    <property type="term" value="C:cytosol"/>
    <property type="evidence" value="ECO:0007669"/>
    <property type="project" value="TreeGrafter"/>
</dbReference>
<reference evidence="10 11" key="1">
    <citation type="submission" date="2016-08" db="EMBL/GenBank/DDBJ databases">
        <title>Whole genome sequence of Mesorhizobium sp. strain UASWS1009 isolated from industrial sewage.</title>
        <authorList>
            <person name="Crovadore J."/>
            <person name="Calmin G."/>
            <person name="Chablais R."/>
            <person name="Cochard B."/>
            <person name="Lefort F."/>
        </authorList>
    </citation>
    <scope>NUCLEOTIDE SEQUENCE [LARGE SCALE GENOMIC DNA]</scope>
    <source>
        <strain evidence="10 11">UASWS1009</strain>
    </source>
</reference>
<dbReference type="CDD" id="cd00609">
    <property type="entry name" value="AAT_like"/>
    <property type="match status" value="1"/>
</dbReference>
<dbReference type="InterPro" id="IPR000796">
    <property type="entry name" value="Asp_trans"/>
</dbReference>
<dbReference type="RefSeq" id="WP_065997222.1">
    <property type="nucleotide sequence ID" value="NZ_MDEO01000028.1"/>
</dbReference>
<sequence>MFETMTAAAADKIMALAGLYRDDPRAHKMDLGVGVYKDATGETVVMQAVREAEKRLYDSQTTKSYLGMGGDEGFNKAMLKLVFADSADPSRIFCGQAAGGTGALRILAELLSKARPGATVWLSDPTWPIHEPLIKLTQLKTAAYPYFDAATGKVKFDKMVRGLDAARPGDIVLLHGCCHNPTGADLTIDQWKRIADFVTEKDLFPLIDLAYQGFGNGLDADAAAVRLLAKRVPEMAVATSCSKNFSVYRDRVGAMMLLCKDAASTKIVGSQALMSTRLMYSMPPDHAAATIRIILEDEALAANWKNELEEMRLRILNLRNGMADALRRHSNSDRFDFVASHRGMFSRLGLTETQVERLRDEFGIYMVSDSRFNVAGLREDRLEELAKAVVCVL</sequence>
<dbReference type="GO" id="GO:0030170">
    <property type="term" value="F:pyridoxal phosphate binding"/>
    <property type="evidence" value="ECO:0007669"/>
    <property type="project" value="InterPro"/>
</dbReference>
<dbReference type="GO" id="GO:0004838">
    <property type="term" value="F:L-tyrosine-2-oxoglutarate transaminase activity"/>
    <property type="evidence" value="ECO:0007669"/>
    <property type="project" value="TreeGrafter"/>
</dbReference>
<dbReference type="EC" id="2.6.1.-" evidence="7"/>
<dbReference type="OrthoDB" id="9766445at2"/>
<dbReference type="Pfam" id="PF00155">
    <property type="entry name" value="Aminotran_1_2"/>
    <property type="match status" value="1"/>
</dbReference>
<evidence type="ECO:0000256" key="8">
    <source>
        <dbReference type="SAM" id="Coils"/>
    </source>
</evidence>
<accession>A0A1C2E389</accession>
<evidence type="ECO:0000259" key="9">
    <source>
        <dbReference type="Pfam" id="PF00155"/>
    </source>
</evidence>
<evidence type="ECO:0000256" key="2">
    <source>
        <dbReference type="ARBA" id="ARBA00007441"/>
    </source>
</evidence>
<dbReference type="InterPro" id="IPR004838">
    <property type="entry name" value="NHTrfase_class1_PyrdxlP-BS"/>
</dbReference>
<evidence type="ECO:0000256" key="7">
    <source>
        <dbReference type="RuleBase" id="RU000481"/>
    </source>
</evidence>
<dbReference type="GO" id="GO:0042802">
    <property type="term" value="F:identical protein binding"/>
    <property type="evidence" value="ECO:0007669"/>
    <property type="project" value="TreeGrafter"/>
</dbReference>
<dbReference type="STRING" id="1566387.QV13_07425"/>
<comment type="cofactor">
    <cofactor evidence="1 7">
        <name>pyridoxal 5'-phosphate</name>
        <dbReference type="ChEBI" id="CHEBI:597326"/>
    </cofactor>
</comment>
<keyword evidence="8" id="KW-0175">Coiled coil</keyword>
<dbReference type="PANTHER" id="PTHR11879:SF22">
    <property type="entry name" value="ASPARTATE AMINOTRANSFERASE, MITOCHONDRIAL"/>
    <property type="match status" value="1"/>
</dbReference>
<dbReference type="InterPro" id="IPR015421">
    <property type="entry name" value="PyrdxlP-dep_Trfase_major"/>
</dbReference>
<dbReference type="InterPro" id="IPR015424">
    <property type="entry name" value="PyrdxlP-dep_Trfase"/>
</dbReference>
<dbReference type="AlphaFoldDB" id="A0A1C2E389"/>
<feature type="coiled-coil region" evidence="8">
    <location>
        <begin position="294"/>
        <end position="328"/>
    </location>
</feature>
<evidence type="ECO:0000313" key="11">
    <source>
        <dbReference type="Proteomes" id="UP000094412"/>
    </source>
</evidence>
<dbReference type="SUPFAM" id="SSF53383">
    <property type="entry name" value="PLP-dependent transferases"/>
    <property type="match status" value="1"/>
</dbReference>
<evidence type="ECO:0000256" key="3">
    <source>
        <dbReference type="ARBA" id="ARBA00011738"/>
    </source>
</evidence>
<dbReference type="PANTHER" id="PTHR11879">
    <property type="entry name" value="ASPARTATE AMINOTRANSFERASE"/>
    <property type="match status" value="1"/>
</dbReference>
<dbReference type="EMBL" id="MDEO01000028">
    <property type="protein sequence ID" value="OCX21477.1"/>
    <property type="molecule type" value="Genomic_DNA"/>
</dbReference>
<dbReference type="GO" id="GO:0004069">
    <property type="term" value="F:L-aspartate:2-oxoglutarate aminotransferase activity"/>
    <property type="evidence" value="ECO:0007669"/>
    <property type="project" value="TreeGrafter"/>
</dbReference>
<dbReference type="Gene3D" id="3.40.640.10">
    <property type="entry name" value="Type I PLP-dependent aspartate aminotransferase-like (Major domain)"/>
    <property type="match status" value="1"/>
</dbReference>
<keyword evidence="11" id="KW-1185">Reference proteome</keyword>
<evidence type="ECO:0000256" key="5">
    <source>
        <dbReference type="ARBA" id="ARBA00022679"/>
    </source>
</evidence>
<evidence type="ECO:0000256" key="4">
    <source>
        <dbReference type="ARBA" id="ARBA00022576"/>
    </source>
</evidence>
<comment type="subunit">
    <text evidence="3">Homodimer.</text>
</comment>
<dbReference type="NCBIfam" id="NF006719">
    <property type="entry name" value="PRK09257.1"/>
    <property type="match status" value="1"/>
</dbReference>
<feature type="domain" description="Aminotransferase class I/classII large" evidence="9">
    <location>
        <begin position="27"/>
        <end position="389"/>
    </location>
</feature>
<name>A0A1C2E389_9HYPH</name>
<dbReference type="Gene3D" id="3.90.1150.10">
    <property type="entry name" value="Aspartate Aminotransferase, domain 1"/>
    <property type="match status" value="1"/>
</dbReference>
<dbReference type="Proteomes" id="UP000094412">
    <property type="component" value="Unassembled WGS sequence"/>
</dbReference>
<keyword evidence="6" id="KW-0663">Pyridoxal phosphate</keyword>
<dbReference type="PROSITE" id="PS00105">
    <property type="entry name" value="AA_TRANSFER_CLASS_1"/>
    <property type="match status" value="1"/>
</dbReference>
<keyword evidence="5 7" id="KW-0808">Transferase</keyword>
<keyword evidence="4 7" id="KW-0032">Aminotransferase</keyword>
<comment type="caution">
    <text evidence="10">The sequence shown here is derived from an EMBL/GenBank/DDBJ whole genome shotgun (WGS) entry which is preliminary data.</text>
</comment>
<organism evidence="10 11">
    <name type="scientific">Mesorhizobium hungaricum</name>
    <dbReference type="NCBI Taxonomy" id="1566387"/>
    <lineage>
        <taxon>Bacteria</taxon>
        <taxon>Pseudomonadati</taxon>
        <taxon>Pseudomonadota</taxon>
        <taxon>Alphaproteobacteria</taxon>
        <taxon>Hyphomicrobiales</taxon>
        <taxon>Phyllobacteriaceae</taxon>
        <taxon>Mesorhizobium</taxon>
    </lineage>
</organism>
<evidence type="ECO:0000256" key="6">
    <source>
        <dbReference type="ARBA" id="ARBA00022898"/>
    </source>
</evidence>
<evidence type="ECO:0000313" key="10">
    <source>
        <dbReference type="EMBL" id="OCX21477.1"/>
    </source>
</evidence>
<dbReference type="GO" id="GO:0033585">
    <property type="term" value="P:L-phenylalanine biosynthetic process from chorismate via phenylpyruvate"/>
    <property type="evidence" value="ECO:0007669"/>
    <property type="project" value="TreeGrafter"/>
</dbReference>